<evidence type="ECO:0000259" key="5">
    <source>
        <dbReference type="PROSITE" id="PS50157"/>
    </source>
</evidence>
<dbReference type="GO" id="GO:0005730">
    <property type="term" value="C:nucleolus"/>
    <property type="evidence" value="ECO:0007669"/>
    <property type="project" value="TreeGrafter"/>
</dbReference>
<keyword evidence="2" id="KW-0863">Zinc-finger</keyword>
<name>A0AA88SV13_TACVA</name>
<dbReference type="InterPro" id="IPR013087">
    <property type="entry name" value="Znf_C2H2_type"/>
</dbReference>
<dbReference type="PANTHER" id="PTHR15682">
    <property type="entry name" value="UNHEALTHY RIBOSOME BIOGENESIS PROTEIN 2 HOMOLOG"/>
    <property type="match status" value="1"/>
</dbReference>
<dbReference type="InterPro" id="IPR052609">
    <property type="entry name" value="Ribosome_Biogenesis_Reg"/>
</dbReference>
<dbReference type="Pfam" id="PF10441">
    <property type="entry name" value="Urb2"/>
    <property type="match status" value="1"/>
</dbReference>
<accession>A0AA88SV13</accession>
<dbReference type="PROSITE" id="PS50013">
    <property type="entry name" value="CHROMO_2"/>
    <property type="match status" value="1"/>
</dbReference>
<keyword evidence="7" id="KW-1185">Reference proteome</keyword>
<feature type="domain" description="Chromo" evidence="4">
    <location>
        <begin position="2044"/>
        <end position="2084"/>
    </location>
</feature>
<keyword evidence="2" id="KW-0479">Metal-binding</keyword>
<dbReference type="Proteomes" id="UP001187315">
    <property type="component" value="Unassembled WGS sequence"/>
</dbReference>
<dbReference type="SUPFAM" id="SSF54160">
    <property type="entry name" value="Chromo domain-like"/>
    <property type="match status" value="1"/>
</dbReference>
<comment type="caution">
    <text evidence="6">The sequence shown here is derived from an EMBL/GenBank/DDBJ whole genome shotgun (WGS) entry which is preliminary data.</text>
</comment>
<dbReference type="EMBL" id="JAVHJS010000007">
    <property type="protein sequence ID" value="KAK2852523.1"/>
    <property type="molecule type" value="Genomic_DNA"/>
</dbReference>
<feature type="region of interest" description="Disordered" evidence="3">
    <location>
        <begin position="1601"/>
        <end position="1635"/>
    </location>
</feature>
<evidence type="ECO:0000256" key="2">
    <source>
        <dbReference type="PROSITE-ProRule" id="PRU00042"/>
    </source>
</evidence>
<comment type="subcellular location">
    <subcellularLocation>
        <location evidence="1">Nucleus</location>
    </subcellularLocation>
</comment>
<reference evidence="6" key="1">
    <citation type="submission" date="2023-08" db="EMBL/GenBank/DDBJ databases">
        <title>Pelteobagrus vachellii genome.</title>
        <authorList>
            <person name="Liu H."/>
        </authorList>
    </citation>
    <scope>NUCLEOTIDE SEQUENCE</scope>
    <source>
        <strain evidence="6">PRFRI_2022a</strain>
        <tissue evidence="6">Muscle</tissue>
    </source>
</reference>
<dbReference type="GO" id="GO:0008270">
    <property type="term" value="F:zinc ion binding"/>
    <property type="evidence" value="ECO:0007669"/>
    <property type="project" value="UniProtKB-KW"/>
</dbReference>
<evidence type="ECO:0000256" key="1">
    <source>
        <dbReference type="ARBA" id="ARBA00004123"/>
    </source>
</evidence>
<dbReference type="Gene3D" id="3.30.160.60">
    <property type="entry name" value="Classic Zinc Finger"/>
    <property type="match status" value="1"/>
</dbReference>
<dbReference type="InterPro" id="IPR016197">
    <property type="entry name" value="Chromo-like_dom_sf"/>
</dbReference>
<protein>
    <submittedName>
        <fullName evidence="6">Uncharacterized protein</fullName>
    </submittedName>
</protein>
<gene>
    <name evidence="6" type="ORF">Q7C36_007724</name>
</gene>
<evidence type="ECO:0000256" key="3">
    <source>
        <dbReference type="SAM" id="MobiDB-lite"/>
    </source>
</evidence>
<dbReference type="InterPro" id="IPR018849">
    <property type="entry name" value="Urb2/Npa2_C"/>
</dbReference>
<dbReference type="GO" id="GO:0042254">
    <property type="term" value="P:ribosome biogenesis"/>
    <property type="evidence" value="ECO:0007669"/>
    <property type="project" value="TreeGrafter"/>
</dbReference>
<proteinExistence type="predicted"/>
<feature type="domain" description="C2H2-type" evidence="5">
    <location>
        <begin position="1798"/>
        <end position="1827"/>
    </location>
</feature>
<feature type="domain" description="C2H2-type" evidence="5">
    <location>
        <begin position="1830"/>
        <end position="1853"/>
    </location>
</feature>
<keyword evidence="2" id="KW-0862">Zinc</keyword>
<feature type="compositionally biased region" description="Polar residues" evidence="3">
    <location>
        <begin position="1985"/>
        <end position="1996"/>
    </location>
</feature>
<dbReference type="SMART" id="SM00355">
    <property type="entry name" value="ZnF_C2H2"/>
    <property type="match status" value="2"/>
</dbReference>
<dbReference type="CDD" id="cd00024">
    <property type="entry name" value="CD_CSD"/>
    <property type="match status" value="1"/>
</dbReference>
<sequence length="2103" mass="236423">MTTIYSGIHQKLNSHLTPWPDKLKLARFAWVSSQCFLPNKEQFLFDWVARAFSGYYTKKVEVPQEVVDGLWNYLNEILHSKKLCTVLSTGKTINIHPAVPKMINERILESTSGTLSVNLSTILSCCEGLLKFPVLAVTYTAKYDLLVELVVRTCGVACFQLHQQESTEPLSLKVFEVLHLILSTYLTVQRQQGNPKRVFVQVTEHLLQPLCLLRHLLTSRTWTEKDDSRIRQHMSKEIRSKVDLIIQSALFYHEHLQYYREEVLPSEQRSGGKKGSAGKTLLCPVATILSKLVHGHDANTESFFYGVQSSSLQMLFKFALDAFCKGGENKMVCFYIMTKFLSALDFTEDFNIKETFNEANWSFALLALENILNSCLAGDIYNVAADKIHHGEIQLKFYRKVAQLLFNNAQTGIPAWYRCLKILLALNHQILEPDLDELVSLIWVDVDNVEFRVKKAREILVCAVLQTYAKLRQLPKLFEELLVVICRPAADELRQEILPEALQNCLSHCLLDNPPSQNLEICNLILEKMQNDLPYVQEGRRESALKMFSLSVLMHAVVFSLKTLDDSTPLHIVRKTQSLMEDLFKFVRDLLQRLDRVLIRDTLWVEKSHEASLLLTHTCHEADTLFQIHCSKYTSPAGPTGDVSLISDTVQKVLPLRESGGQITTPLSRFLQKHLALHKMKRHSLITPYLAVDMDTQDVLYEIAQVVVNSQELSINLYNDQTWDGQFCSVNSDTYPVAFWFLITTNLPLIAPYLTQEVTSCIADAILNSLLQGHSESNMEKTDLSFRLISKQLLESTVLCELPSLHSAVVTSITDKIFGLLSASDVQSFCPSFLKSCTEIGVLPEGKEGLIAEISSSFNKLKAIAQEIMNCAKAGASLPISEKQVDKLLQLIRITRVLNPYAISPEDYLGLFLGLFFMTLCLQHNENGALTLPVNLLKELFGLMNSLLVGKNSYTILKAIHGSMLLEATMTSLFSRFDKHLFESVNSSAWFSFLQSVQAFIHSVTRVILERKSSVRINLDKFTTFMIDRACVIGISSADSGDCDEALYSFQLHLATFSTLCNEMMSVLGKGPQLDEALTQLLGKIISLMGPAAQTVMMGKADSRLKQPFFIDVLTVMIKSELAKVSYQTQDTGDGDQQPKLCNIALYNSFGQQILEEMYPAPQPMEFLISSLHYLSAFYMAAEKTQESDLLSLHVKILQCVYKLLSKSWLSVSEVKELEVPLGSLLAQLMVRSSEEQLQSFFFMIRDGLVASQIEMGYHKDAFATVTLIKLLASCSLSETTSEMFWRIVPNIMSSLVFVVRASGRVSALTSILTVPLVETLTILLRQGESHISDPHHVILVLGALEFVPLENQCIDDYYSAFHAIHEALYAIILCYPKVMLKASPVFLNCFYRLVVSIIREGRQKGENEKGKDFEKLLQCAMLVERMYTHIGNTADGFTLLNSFIVAQYVTELQKVTLQPEIKAHLTEGIYCILDQCVEQDIKFLNRTLQMGVKEFICGLGRLGHTSLFLVLYIKANIMEVEDPISAKFRTIVEALMIKATSEIVKVFADVMLETRMEISRSWREIDDLKQELEQREEQGENQRGGSNFRSQMTQVTFKTEEEDMVVSQDTECTESRGEVQISEDSTVEETDTRQNGVSVLEQATTDISLPETSCTDPQVTHLEGRHERGHPCTSHMEPQTSATETKVLSNAPVQAISAVSSQQPSPSTNFIILNKRSHEKGPVISKKNYMQKKDSATQSNSVTRLLRDRQLLSSQKPCLCCSSGECSKQQREPKKNPSVAVGQTRAEFKSQKISSKLKCSRCGQTFTSLSTLANHNQHVSPILKKPFPYKCYLCDHMFATRCGWNIHKRIHAHGHVSEIAQQDNLSPSHLLPVPKELKAKVEVRLERISEAQLEAALFPKGSIILDDDISLSTKKLSSVVEPTSSSGNPNKLSTGTSMNASMLNLESVSNSYTELVMECHASSSGTESSERLMQSDDVTEDSGKNQPAEKQTKSKSLITCRVDGVECDEASSSASEDLAKGFNSLPRKRKMSDCSHDLYNGVFPVEKILRWRNTKGRNEVRIKWMPCSLCGAKWKNTWEPAESFISYKDGKHEGTGNTDKRN</sequence>
<evidence type="ECO:0000313" key="7">
    <source>
        <dbReference type="Proteomes" id="UP001187315"/>
    </source>
</evidence>
<evidence type="ECO:0000313" key="6">
    <source>
        <dbReference type="EMBL" id="KAK2852523.1"/>
    </source>
</evidence>
<organism evidence="6 7">
    <name type="scientific">Tachysurus vachellii</name>
    <name type="common">Darkbarbel catfish</name>
    <name type="synonym">Pelteobagrus vachellii</name>
    <dbReference type="NCBI Taxonomy" id="175792"/>
    <lineage>
        <taxon>Eukaryota</taxon>
        <taxon>Metazoa</taxon>
        <taxon>Chordata</taxon>
        <taxon>Craniata</taxon>
        <taxon>Vertebrata</taxon>
        <taxon>Euteleostomi</taxon>
        <taxon>Actinopterygii</taxon>
        <taxon>Neopterygii</taxon>
        <taxon>Teleostei</taxon>
        <taxon>Ostariophysi</taxon>
        <taxon>Siluriformes</taxon>
        <taxon>Bagridae</taxon>
        <taxon>Tachysurus</taxon>
    </lineage>
</organism>
<dbReference type="PANTHER" id="PTHR15682:SF2">
    <property type="entry name" value="UNHEALTHY RIBOSOME BIOGENESIS PROTEIN 2 HOMOLOG"/>
    <property type="match status" value="1"/>
</dbReference>
<dbReference type="PROSITE" id="PS50157">
    <property type="entry name" value="ZINC_FINGER_C2H2_2"/>
    <property type="match status" value="2"/>
</dbReference>
<dbReference type="InterPro" id="IPR000953">
    <property type="entry name" value="Chromo/chromo_shadow_dom"/>
</dbReference>
<feature type="region of interest" description="Disordered" evidence="3">
    <location>
        <begin position="1960"/>
        <end position="1996"/>
    </location>
</feature>
<evidence type="ECO:0000259" key="4">
    <source>
        <dbReference type="PROSITE" id="PS50013"/>
    </source>
</evidence>